<dbReference type="InterPro" id="IPR019734">
    <property type="entry name" value="TPR_rpt"/>
</dbReference>
<dbReference type="PANTHER" id="PTHR46014:SF1">
    <property type="entry name" value="TETRATRICOPEPTIDE REPEAT PROTEIN 1"/>
    <property type="match status" value="1"/>
</dbReference>
<reference evidence="2 3" key="1">
    <citation type="submission" date="2019-07" db="EMBL/GenBank/DDBJ databases">
        <title>Genomes of Cafeteria roenbergensis.</title>
        <authorList>
            <person name="Fischer M.G."/>
            <person name="Hackl T."/>
            <person name="Roman M."/>
        </authorList>
    </citation>
    <scope>NUCLEOTIDE SEQUENCE [LARGE SCALE GENOMIC DNA]</scope>
    <source>
        <strain evidence="2 3">BVI</strain>
    </source>
</reference>
<feature type="compositionally biased region" description="Low complexity" evidence="1">
    <location>
        <begin position="124"/>
        <end position="140"/>
    </location>
</feature>
<dbReference type="InterPro" id="IPR011990">
    <property type="entry name" value="TPR-like_helical_dom_sf"/>
</dbReference>
<dbReference type="SMART" id="SM00028">
    <property type="entry name" value="TPR"/>
    <property type="match status" value="3"/>
</dbReference>
<gene>
    <name evidence="2" type="ORF">FNF29_04143</name>
</gene>
<feature type="region of interest" description="Disordered" evidence="1">
    <location>
        <begin position="1"/>
        <end position="165"/>
    </location>
</feature>
<name>A0A5A8CGU3_CAFRO</name>
<proteinExistence type="predicted"/>
<evidence type="ECO:0000313" key="3">
    <source>
        <dbReference type="Proteomes" id="UP000323011"/>
    </source>
</evidence>
<dbReference type="Pfam" id="PF14559">
    <property type="entry name" value="TPR_19"/>
    <property type="match status" value="1"/>
</dbReference>
<feature type="compositionally biased region" description="Low complexity" evidence="1">
    <location>
        <begin position="101"/>
        <end position="110"/>
    </location>
</feature>
<keyword evidence="3" id="KW-1185">Reference proteome</keyword>
<feature type="compositionally biased region" description="Low complexity" evidence="1">
    <location>
        <begin position="38"/>
        <end position="48"/>
    </location>
</feature>
<evidence type="ECO:0000313" key="2">
    <source>
        <dbReference type="EMBL" id="KAA0152028.1"/>
    </source>
</evidence>
<organism evidence="2 3">
    <name type="scientific">Cafeteria roenbergensis</name>
    <name type="common">Marine flagellate</name>
    <dbReference type="NCBI Taxonomy" id="33653"/>
    <lineage>
        <taxon>Eukaryota</taxon>
        <taxon>Sar</taxon>
        <taxon>Stramenopiles</taxon>
        <taxon>Bigyra</taxon>
        <taxon>Opalozoa</taxon>
        <taxon>Bicosoecida</taxon>
        <taxon>Cafeteriaceae</taxon>
        <taxon>Cafeteria</taxon>
    </lineage>
</organism>
<dbReference type="EMBL" id="VLTN01000023">
    <property type="protein sequence ID" value="KAA0152028.1"/>
    <property type="molecule type" value="Genomic_DNA"/>
</dbReference>
<feature type="compositionally biased region" description="Acidic residues" evidence="1">
    <location>
        <begin position="141"/>
        <end position="151"/>
    </location>
</feature>
<accession>A0A5A8CGU3</accession>
<dbReference type="AlphaFoldDB" id="A0A5A8CGU3"/>
<protein>
    <submittedName>
        <fullName evidence="2">Uncharacterized protein</fullName>
    </submittedName>
</protein>
<dbReference type="Gene3D" id="1.25.40.10">
    <property type="entry name" value="Tetratricopeptide repeat domain"/>
    <property type="match status" value="1"/>
</dbReference>
<feature type="compositionally biased region" description="Basic and acidic residues" evidence="1">
    <location>
        <begin position="152"/>
        <end position="165"/>
    </location>
</feature>
<dbReference type="Proteomes" id="UP000323011">
    <property type="component" value="Unassembled WGS sequence"/>
</dbReference>
<dbReference type="SUPFAM" id="SSF48452">
    <property type="entry name" value="TPR-like"/>
    <property type="match status" value="1"/>
</dbReference>
<evidence type="ECO:0000256" key="1">
    <source>
        <dbReference type="SAM" id="MobiDB-lite"/>
    </source>
</evidence>
<comment type="caution">
    <text evidence="2">The sequence shown here is derived from an EMBL/GenBank/DDBJ whole genome shotgun (WGS) entry which is preliminary data.</text>
</comment>
<dbReference type="PANTHER" id="PTHR46014">
    <property type="entry name" value="TETRATRICOPEPTIDE REPEAT PROTEIN 1"/>
    <property type="match status" value="1"/>
</dbReference>
<dbReference type="OMA" id="HYVDEQQ"/>
<feature type="region of interest" description="Disordered" evidence="1">
    <location>
        <begin position="323"/>
        <end position="350"/>
    </location>
</feature>
<sequence>MADSVPGEHVDRPAREQAAPALPGVGDETSSTDEVDSAAVLTASAAGAERAPERAVAPVDEVTAGAADAGTPSGAGAATDKVAAHPDGAPASSGPGGSVAGGAVSEPVAAQEGHPDADAEADAASDGGEAAGSAACAADEAAPDVTEEEDDAAGRSESEADSLKAEGNKLFSKGAAEEALALYEEAIAVAPLRPALAKKRAAYHANRAACLLQLERFEEAIAACDDCLDLDPSYLKAMLRRVTALEKLGMLEEAQQDYEDILEEFPGNATAKAGLARIKAEQTAKEEKLKEEMMGKLKDMGNSLLGHFGLSVDNFKFDKDPKTGGYNINFQQGAPPPAGGDGEPKPPASG</sequence>
<dbReference type="InterPro" id="IPR052769">
    <property type="entry name" value="TPR_domain_protein"/>
</dbReference>
<feature type="compositionally biased region" description="Basic and acidic residues" evidence="1">
    <location>
        <begin position="1"/>
        <end position="15"/>
    </location>
</feature>